<dbReference type="InterPro" id="IPR000477">
    <property type="entry name" value="RT_dom"/>
</dbReference>
<sequence>KKWRITDKFLCVLSKIHEKVVYNRIINFVEKNNLLTASQHGFRSNKSVETASCHLLKYVYQCLDAGKYVVSLLFDLSRAFDTVDKEILSQKLYSLGIRGSMLAWLTSYMENRSLVVNINEKKSDYY</sequence>
<dbReference type="GO" id="GO:0003964">
    <property type="term" value="F:RNA-directed DNA polymerase activity"/>
    <property type="evidence" value="ECO:0007669"/>
    <property type="project" value="UniProtKB-KW"/>
</dbReference>
<keyword evidence="2" id="KW-0695">RNA-directed DNA polymerase</keyword>
<organism evidence="2">
    <name type="scientific">Anoplophora glabripennis</name>
    <name type="common">Asian longhorn beetle</name>
    <name type="synonym">Anoplophora nobilis</name>
    <dbReference type="NCBI Taxonomy" id="217634"/>
    <lineage>
        <taxon>Eukaryota</taxon>
        <taxon>Metazoa</taxon>
        <taxon>Ecdysozoa</taxon>
        <taxon>Arthropoda</taxon>
        <taxon>Hexapoda</taxon>
        <taxon>Insecta</taxon>
        <taxon>Pterygota</taxon>
        <taxon>Neoptera</taxon>
        <taxon>Endopterygota</taxon>
        <taxon>Coleoptera</taxon>
        <taxon>Polyphaga</taxon>
        <taxon>Cucujiformia</taxon>
        <taxon>Chrysomeloidea</taxon>
        <taxon>Cerambycidae</taxon>
        <taxon>Lamiinae</taxon>
        <taxon>Lamiini</taxon>
        <taxon>Anoplophora</taxon>
    </lineage>
</organism>
<gene>
    <name evidence="2" type="primary">RTBS</name>
</gene>
<reference evidence="2" key="1">
    <citation type="submission" date="2013-07" db="EMBL/GenBank/DDBJ databases">
        <title>Midgut Transcriptome Profiling of Anoplphora glabripennis, a Lignocellulose Degrading, Wood-Boring Cerambycid.</title>
        <authorList>
            <person name="Scully E.D."/>
            <person name="Hoover K."/>
            <person name="Carlson J.E."/>
            <person name="Tien M."/>
            <person name="Geib S.M."/>
        </authorList>
    </citation>
    <scope>NUCLEOTIDE SEQUENCE</scope>
</reference>
<evidence type="ECO:0000313" key="2">
    <source>
        <dbReference type="EMBL" id="JAB66225.1"/>
    </source>
</evidence>
<keyword evidence="2" id="KW-0808">Transferase</keyword>
<evidence type="ECO:0000259" key="1">
    <source>
        <dbReference type="Pfam" id="PF00078"/>
    </source>
</evidence>
<feature type="non-terminal residue" evidence="2">
    <location>
        <position position="1"/>
    </location>
</feature>
<accession>V5G7X9</accession>
<feature type="domain" description="Reverse transcriptase" evidence="1">
    <location>
        <begin position="1"/>
        <end position="119"/>
    </location>
</feature>
<dbReference type="PANTHER" id="PTHR33332">
    <property type="entry name" value="REVERSE TRANSCRIPTASE DOMAIN-CONTAINING PROTEIN"/>
    <property type="match status" value="1"/>
</dbReference>
<keyword evidence="2" id="KW-0548">Nucleotidyltransferase</keyword>
<dbReference type="EMBL" id="GALX01002241">
    <property type="protein sequence ID" value="JAB66225.1"/>
    <property type="molecule type" value="Transcribed_RNA"/>
</dbReference>
<dbReference type="Pfam" id="PF00078">
    <property type="entry name" value="RVT_1"/>
    <property type="match status" value="1"/>
</dbReference>
<dbReference type="AlphaFoldDB" id="V5G7X9"/>
<proteinExistence type="predicted"/>
<name>V5G7X9_ANOGL</name>
<protein>
    <submittedName>
        <fullName evidence="2">Putative RNA-directed DNA polymerase</fullName>
    </submittedName>
</protein>